<comment type="caution">
    <text evidence="1">The sequence shown here is derived from an EMBL/GenBank/DDBJ whole genome shotgun (WGS) entry which is preliminary data.</text>
</comment>
<keyword evidence="2" id="KW-1185">Reference proteome</keyword>
<organism evidence="1 2">
    <name type="scientific">Rhamnella rubrinervis</name>
    <dbReference type="NCBI Taxonomy" id="2594499"/>
    <lineage>
        <taxon>Eukaryota</taxon>
        <taxon>Viridiplantae</taxon>
        <taxon>Streptophyta</taxon>
        <taxon>Embryophyta</taxon>
        <taxon>Tracheophyta</taxon>
        <taxon>Spermatophyta</taxon>
        <taxon>Magnoliopsida</taxon>
        <taxon>eudicotyledons</taxon>
        <taxon>Gunneridae</taxon>
        <taxon>Pentapetalae</taxon>
        <taxon>rosids</taxon>
        <taxon>fabids</taxon>
        <taxon>Rosales</taxon>
        <taxon>Rhamnaceae</taxon>
        <taxon>rhamnoid group</taxon>
        <taxon>Rhamneae</taxon>
        <taxon>Rhamnella</taxon>
    </lineage>
</organism>
<dbReference type="Proteomes" id="UP000796880">
    <property type="component" value="Unassembled WGS sequence"/>
</dbReference>
<dbReference type="EMBL" id="VOIH02000012">
    <property type="protein sequence ID" value="KAF3431768.1"/>
    <property type="molecule type" value="Genomic_DNA"/>
</dbReference>
<dbReference type="AlphaFoldDB" id="A0A8K0DMQ0"/>
<reference evidence="1" key="1">
    <citation type="submission" date="2020-03" db="EMBL/GenBank/DDBJ databases">
        <title>A high-quality chromosome-level genome assembly of a woody plant with both climbing and erect habits, Rhamnella rubrinervis.</title>
        <authorList>
            <person name="Lu Z."/>
            <person name="Yang Y."/>
            <person name="Zhu X."/>
            <person name="Sun Y."/>
        </authorList>
    </citation>
    <scope>NUCLEOTIDE SEQUENCE</scope>
    <source>
        <strain evidence="1">BYM</strain>
        <tissue evidence="1">Leaf</tissue>
    </source>
</reference>
<name>A0A8K0DMQ0_9ROSA</name>
<accession>A0A8K0DMQ0</accession>
<protein>
    <submittedName>
        <fullName evidence="1">Uncharacterized protein</fullName>
    </submittedName>
</protein>
<evidence type="ECO:0000313" key="2">
    <source>
        <dbReference type="Proteomes" id="UP000796880"/>
    </source>
</evidence>
<sequence>MMRPRKEGQDTPAKFTASASWRGASCYIWDTLAKCLGDELVRVPLLYTGYPAKFCEAKLVEGASYYIRDTRRRVCGVVELVGCLILYTGYPPTSAIGECLGRYWPGEVSVYNENTADDWPMPGIFGEVSIYKRAPTDHGVAGALARISRI</sequence>
<evidence type="ECO:0000313" key="1">
    <source>
        <dbReference type="EMBL" id="KAF3431768.1"/>
    </source>
</evidence>
<proteinExistence type="predicted"/>
<gene>
    <name evidence="1" type="ORF">FNV43_RR26504</name>
</gene>